<evidence type="ECO:0000313" key="2">
    <source>
        <dbReference type="Proteomes" id="UP001497535"/>
    </source>
</evidence>
<sequence>MSCQLHLLQLHLQCPSRMHQLSLWVAGSQSPLLEFLHRNLQHQ</sequence>
<protein>
    <submittedName>
        <fullName evidence="1">Uncharacterized protein</fullName>
    </submittedName>
</protein>
<proteinExistence type="predicted"/>
<reference evidence="1" key="1">
    <citation type="submission" date="2023-11" db="EMBL/GenBank/DDBJ databases">
        <authorList>
            <person name="Poullet M."/>
        </authorList>
    </citation>
    <scope>NUCLEOTIDE SEQUENCE</scope>
    <source>
        <strain evidence="1">E1834</strain>
    </source>
</reference>
<gene>
    <name evidence="1" type="ORF">MENTE1834_LOCUS12987</name>
</gene>
<comment type="caution">
    <text evidence="1">The sequence shown here is derived from an EMBL/GenBank/DDBJ whole genome shotgun (WGS) entry which is preliminary data.</text>
</comment>
<dbReference type="Proteomes" id="UP001497535">
    <property type="component" value="Unassembled WGS sequence"/>
</dbReference>
<evidence type="ECO:0000313" key="1">
    <source>
        <dbReference type="EMBL" id="CAK5049226.1"/>
    </source>
</evidence>
<accession>A0ACB0YJ76</accession>
<name>A0ACB0YJ76_MELEN</name>
<organism evidence="1 2">
    <name type="scientific">Meloidogyne enterolobii</name>
    <name type="common">Root-knot nematode worm</name>
    <name type="synonym">Meloidogyne mayaguensis</name>
    <dbReference type="NCBI Taxonomy" id="390850"/>
    <lineage>
        <taxon>Eukaryota</taxon>
        <taxon>Metazoa</taxon>
        <taxon>Ecdysozoa</taxon>
        <taxon>Nematoda</taxon>
        <taxon>Chromadorea</taxon>
        <taxon>Rhabditida</taxon>
        <taxon>Tylenchina</taxon>
        <taxon>Tylenchomorpha</taxon>
        <taxon>Tylenchoidea</taxon>
        <taxon>Meloidogynidae</taxon>
        <taxon>Meloidogyninae</taxon>
        <taxon>Meloidogyne</taxon>
    </lineage>
</organism>
<keyword evidence="2" id="KW-1185">Reference proteome</keyword>
<dbReference type="EMBL" id="CAVMJV010000013">
    <property type="protein sequence ID" value="CAK5049226.1"/>
    <property type="molecule type" value="Genomic_DNA"/>
</dbReference>